<organism evidence="12 13">
    <name type="scientific">Paenibacillus dokdonensis</name>
    <dbReference type="NCBI Taxonomy" id="2567944"/>
    <lineage>
        <taxon>Bacteria</taxon>
        <taxon>Bacillati</taxon>
        <taxon>Bacillota</taxon>
        <taxon>Bacilli</taxon>
        <taxon>Bacillales</taxon>
        <taxon>Paenibacillaceae</taxon>
        <taxon>Paenibacillus</taxon>
    </lineage>
</organism>
<feature type="transmembrane region" description="Helical" evidence="9">
    <location>
        <begin position="189"/>
        <end position="208"/>
    </location>
</feature>
<evidence type="ECO:0000256" key="1">
    <source>
        <dbReference type="ARBA" id="ARBA00004651"/>
    </source>
</evidence>
<feature type="transmembrane region" description="Helical" evidence="9">
    <location>
        <begin position="272"/>
        <end position="295"/>
    </location>
</feature>
<keyword evidence="4" id="KW-0479">Metal-binding</keyword>
<dbReference type="InterPro" id="IPR008457">
    <property type="entry name" value="Cu-R_CopD_dom"/>
</dbReference>
<evidence type="ECO:0000256" key="6">
    <source>
        <dbReference type="ARBA" id="ARBA00022989"/>
    </source>
</evidence>
<dbReference type="Gene3D" id="2.60.40.1220">
    <property type="match status" value="1"/>
</dbReference>
<comment type="caution">
    <text evidence="12">The sequence shown here is derived from an EMBL/GenBank/DDBJ whole genome shotgun (WGS) entry which is preliminary data.</text>
</comment>
<evidence type="ECO:0000256" key="4">
    <source>
        <dbReference type="ARBA" id="ARBA00022723"/>
    </source>
</evidence>
<gene>
    <name evidence="12" type="ORF">P4H66_14410</name>
</gene>
<feature type="transmembrane region" description="Helical" evidence="9">
    <location>
        <begin position="347"/>
        <end position="368"/>
    </location>
</feature>
<feature type="transmembrane region" description="Helical" evidence="9">
    <location>
        <begin position="242"/>
        <end position="260"/>
    </location>
</feature>
<feature type="transmembrane region" description="Helical" evidence="9">
    <location>
        <begin position="420"/>
        <end position="438"/>
    </location>
</feature>
<dbReference type="Pfam" id="PF05425">
    <property type="entry name" value="CopD"/>
    <property type="match status" value="1"/>
</dbReference>
<feature type="domain" description="Copper resistance protein D" evidence="11">
    <location>
        <begin position="346"/>
        <end position="438"/>
    </location>
</feature>
<evidence type="ECO:0000313" key="13">
    <source>
        <dbReference type="Proteomes" id="UP001344632"/>
    </source>
</evidence>
<keyword evidence="3 9" id="KW-0812">Transmembrane</keyword>
<keyword evidence="6 9" id="KW-1133">Transmembrane helix</keyword>
<accession>A0ABU6GSB2</accession>
<evidence type="ECO:0000256" key="2">
    <source>
        <dbReference type="ARBA" id="ARBA00022475"/>
    </source>
</evidence>
<evidence type="ECO:0000256" key="3">
    <source>
        <dbReference type="ARBA" id="ARBA00022692"/>
    </source>
</evidence>
<evidence type="ECO:0000259" key="10">
    <source>
        <dbReference type="Pfam" id="PF04234"/>
    </source>
</evidence>
<keyword evidence="7" id="KW-0186">Copper</keyword>
<feature type="transmembrane region" description="Helical" evidence="9">
    <location>
        <begin position="155"/>
        <end position="177"/>
    </location>
</feature>
<dbReference type="SUPFAM" id="SSF81296">
    <property type="entry name" value="E set domains"/>
    <property type="match status" value="1"/>
</dbReference>
<dbReference type="EMBL" id="JARLKZ010000008">
    <property type="protein sequence ID" value="MEC0241042.1"/>
    <property type="molecule type" value="Genomic_DNA"/>
</dbReference>
<keyword evidence="5" id="KW-0732">Signal</keyword>
<dbReference type="InterPro" id="IPR007348">
    <property type="entry name" value="CopC_dom"/>
</dbReference>
<dbReference type="InterPro" id="IPR014756">
    <property type="entry name" value="Ig_E-set"/>
</dbReference>
<feature type="transmembrane region" description="Helical" evidence="9">
    <location>
        <begin position="388"/>
        <end position="408"/>
    </location>
</feature>
<dbReference type="PANTHER" id="PTHR34820:SF4">
    <property type="entry name" value="INNER MEMBRANE PROTEIN YEBZ"/>
    <property type="match status" value="1"/>
</dbReference>
<keyword evidence="8 9" id="KW-0472">Membrane</keyword>
<protein>
    <submittedName>
        <fullName evidence="12">Copper resistance protein CopC</fullName>
    </submittedName>
</protein>
<dbReference type="RefSeq" id="WP_326088769.1">
    <property type="nucleotide sequence ID" value="NZ_JARLKZ010000008.1"/>
</dbReference>
<evidence type="ECO:0000256" key="7">
    <source>
        <dbReference type="ARBA" id="ARBA00023008"/>
    </source>
</evidence>
<dbReference type="InterPro" id="IPR014755">
    <property type="entry name" value="Cu-Rt/internalin_Ig-like"/>
</dbReference>
<evidence type="ECO:0000256" key="5">
    <source>
        <dbReference type="ARBA" id="ARBA00022729"/>
    </source>
</evidence>
<name>A0ABU6GSB2_9BACL</name>
<evidence type="ECO:0000256" key="9">
    <source>
        <dbReference type="SAM" id="Phobius"/>
    </source>
</evidence>
<keyword evidence="13" id="KW-1185">Reference proteome</keyword>
<evidence type="ECO:0000259" key="11">
    <source>
        <dbReference type="Pfam" id="PF05425"/>
    </source>
</evidence>
<keyword evidence="2" id="KW-1003">Cell membrane</keyword>
<dbReference type="PANTHER" id="PTHR34820">
    <property type="entry name" value="INNER MEMBRANE PROTEIN YEBZ"/>
    <property type="match status" value="1"/>
</dbReference>
<comment type="subcellular location">
    <subcellularLocation>
        <location evidence="1">Cell membrane</location>
        <topology evidence="1">Multi-pass membrane protein</topology>
    </subcellularLocation>
</comment>
<dbReference type="Proteomes" id="UP001344632">
    <property type="component" value="Unassembled WGS sequence"/>
</dbReference>
<proteinExistence type="predicted"/>
<feature type="domain" description="CopC" evidence="10">
    <location>
        <begin position="29"/>
        <end position="125"/>
    </location>
</feature>
<reference evidence="12 13" key="1">
    <citation type="submission" date="2023-03" db="EMBL/GenBank/DDBJ databases">
        <title>Bacillus Genome Sequencing.</title>
        <authorList>
            <person name="Dunlap C."/>
        </authorList>
    </citation>
    <scope>NUCLEOTIDE SEQUENCE [LARGE SCALE GENOMIC DNA]</scope>
    <source>
        <strain evidence="12 13">BD-525</strain>
    </source>
</reference>
<dbReference type="Pfam" id="PF04234">
    <property type="entry name" value="CopC"/>
    <property type="match status" value="1"/>
</dbReference>
<evidence type="ECO:0000256" key="8">
    <source>
        <dbReference type="ARBA" id="ARBA00023136"/>
    </source>
</evidence>
<evidence type="ECO:0000313" key="12">
    <source>
        <dbReference type="EMBL" id="MEC0241042.1"/>
    </source>
</evidence>
<sequence>MNKKIGFFSAWLTVMLIGLLLVPGLASAHAYIVKSTPAENAVLAEPPAKADIYFNEPLQKAFHSIKVTDSSGKTVNLSESRIPEGESSVLEADLQPDLPKGVYAVQWKAVSADGHPVEGTFSFQIGEGSGGSSSNGSHSVTSAGWPGADLIIIRWLFYTSLAFLAGIYCFQLYLLPAGSGSRPAWSTRSIKLMWINIVVLTASFLLSLPQQTGIDAGVGWSGVWSEPSLLLKMLRITNFGEVWLVQLLLLVLIIALAIAVPKIKDKDNTYIAGTVAFLLMLIMLLAKSFIGHPAASEHKAVGIAMDFLHLGAASLWLGCLLAFAVLLPKETSLPAEPAQRKKSYFAIIRRFSLWGTGFVVLILISGVYGSLQYVPTWYSLFHTPYGKVLLAKCALLLIMLLLAAWNMLRGRQEKRNLGAGVWLELTAGVLALVLAAALTNMPTAMASPGPLHVTQTLENKNAISLDISPNITGVNEFEVKVQDSKGQPVQGIEQIKLTLTSLDMDMGKYEIVMLGGKAEGYKAKDLISMAGKWNVHVHMLTDKLETWDTDIVIHVGNH</sequence>
<dbReference type="InterPro" id="IPR032694">
    <property type="entry name" value="CopC/D"/>
</dbReference>
<feature type="transmembrane region" description="Helical" evidence="9">
    <location>
        <begin position="307"/>
        <end position="327"/>
    </location>
</feature>